<evidence type="ECO:0000313" key="2">
    <source>
        <dbReference type="Proteomes" id="UP000799324"/>
    </source>
</evidence>
<accession>A0A6A6TLB4</accession>
<sequence>WEQDGRRRRGVKKPYYHFVWPKDGRNGSTWGRTKDILQNKGPDIFVTISADKEDYMAHRPRKPEWSGHEHLDDRYHRLWPFHEAPWVKPFRRDSGKVYDFRRRNYGHYSRDPFLWTEALWYPGADKRKDLYPRAVKDSLGNWWED</sequence>
<protein>
    <submittedName>
        <fullName evidence="1">Uncharacterized protein</fullName>
    </submittedName>
</protein>
<feature type="non-terminal residue" evidence="1">
    <location>
        <position position="145"/>
    </location>
</feature>
<evidence type="ECO:0000313" key="1">
    <source>
        <dbReference type="EMBL" id="KAF2660532.1"/>
    </source>
</evidence>
<name>A0A6A6TLB4_9PLEO</name>
<dbReference type="Proteomes" id="UP000799324">
    <property type="component" value="Unassembled WGS sequence"/>
</dbReference>
<proteinExistence type="predicted"/>
<gene>
    <name evidence="1" type="ORF">K491DRAFT_568684</name>
</gene>
<keyword evidence="2" id="KW-1185">Reference proteome</keyword>
<dbReference type="OrthoDB" id="5331170at2759"/>
<dbReference type="EMBL" id="MU004299">
    <property type="protein sequence ID" value="KAF2660532.1"/>
    <property type="molecule type" value="Genomic_DNA"/>
</dbReference>
<organism evidence="1 2">
    <name type="scientific">Lophiostoma macrostomum CBS 122681</name>
    <dbReference type="NCBI Taxonomy" id="1314788"/>
    <lineage>
        <taxon>Eukaryota</taxon>
        <taxon>Fungi</taxon>
        <taxon>Dikarya</taxon>
        <taxon>Ascomycota</taxon>
        <taxon>Pezizomycotina</taxon>
        <taxon>Dothideomycetes</taxon>
        <taxon>Pleosporomycetidae</taxon>
        <taxon>Pleosporales</taxon>
        <taxon>Lophiostomataceae</taxon>
        <taxon>Lophiostoma</taxon>
    </lineage>
</organism>
<dbReference type="AlphaFoldDB" id="A0A6A6TLB4"/>
<reference evidence="1" key="1">
    <citation type="journal article" date="2020" name="Stud. Mycol.">
        <title>101 Dothideomycetes genomes: a test case for predicting lifestyles and emergence of pathogens.</title>
        <authorList>
            <person name="Haridas S."/>
            <person name="Albert R."/>
            <person name="Binder M."/>
            <person name="Bloem J."/>
            <person name="Labutti K."/>
            <person name="Salamov A."/>
            <person name="Andreopoulos B."/>
            <person name="Baker S."/>
            <person name="Barry K."/>
            <person name="Bills G."/>
            <person name="Bluhm B."/>
            <person name="Cannon C."/>
            <person name="Castanera R."/>
            <person name="Culley D."/>
            <person name="Daum C."/>
            <person name="Ezra D."/>
            <person name="Gonzalez J."/>
            <person name="Henrissat B."/>
            <person name="Kuo A."/>
            <person name="Liang C."/>
            <person name="Lipzen A."/>
            <person name="Lutzoni F."/>
            <person name="Magnuson J."/>
            <person name="Mondo S."/>
            <person name="Nolan M."/>
            <person name="Ohm R."/>
            <person name="Pangilinan J."/>
            <person name="Park H.-J."/>
            <person name="Ramirez L."/>
            <person name="Alfaro M."/>
            <person name="Sun H."/>
            <person name="Tritt A."/>
            <person name="Yoshinaga Y."/>
            <person name="Zwiers L.-H."/>
            <person name="Turgeon B."/>
            <person name="Goodwin S."/>
            <person name="Spatafora J."/>
            <person name="Crous P."/>
            <person name="Grigoriev I."/>
        </authorList>
    </citation>
    <scope>NUCLEOTIDE SEQUENCE</scope>
    <source>
        <strain evidence="1">CBS 122681</strain>
    </source>
</reference>
<feature type="non-terminal residue" evidence="1">
    <location>
        <position position="1"/>
    </location>
</feature>